<evidence type="ECO:0000313" key="3">
    <source>
        <dbReference type="Proteomes" id="UP001567538"/>
    </source>
</evidence>
<dbReference type="EMBL" id="JBEAFC010000007">
    <property type="protein sequence ID" value="KAL1549470.1"/>
    <property type="molecule type" value="Genomic_DNA"/>
</dbReference>
<name>A0ABD1H0E4_SALDI</name>
<comment type="caution">
    <text evidence="2">The sequence shown here is derived from an EMBL/GenBank/DDBJ whole genome shotgun (WGS) entry which is preliminary data.</text>
</comment>
<feature type="region of interest" description="Disordered" evidence="1">
    <location>
        <begin position="147"/>
        <end position="170"/>
    </location>
</feature>
<dbReference type="AlphaFoldDB" id="A0ABD1H0E4"/>
<protein>
    <submittedName>
        <fullName evidence="2">TTG2</fullName>
    </submittedName>
</protein>
<reference evidence="2 3" key="1">
    <citation type="submission" date="2024-06" db="EMBL/GenBank/DDBJ databases">
        <title>A chromosome level genome sequence of Diviner's sage (Salvia divinorum).</title>
        <authorList>
            <person name="Ford S.A."/>
            <person name="Ro D.-K."/>
            <person name="Ness R.W."/>
            <person name="Phillips M.A."/>
        </authorList>
    </citation>
    <scope>NUCLEOTIDE SEQUENCE [LARGE SCALE GENOMIC DNA]</scope>
    <source>
        <strain evidence="2">SAF-2024a</strain>
        <tissue evidence="2">Leaf</tissue>
    </source>
</reference>
<keyword evidence="3" id="KW-1185">Reference proteome</keyword>
<evidence type="ECO:0000313" key="2">
    <source>
        <dbReference type="EMBL" id="KAL1549470.1"/>
    </source>
</evidence>
<organism evidence="2 3">
    <name type="scientific">Salvia divinorum</name>
    <name type="common">Maria pastora</name>
    <name type="synonym">Diviner's sage</name>
    <dbReference type="NCBI Taxonomy" id="28513"/>
    <lineage>
        <taxon>Eukaryota</taxon>
        <taxon>Viridiplantae</taxon>
        <taxon>Streptophyta</taxon>
        <taxon>Embryophyta</taxon>
        <taxon>Tracheophyta</taxon>
        <taxon>Spermatophyta</taxon>
        <taxon>Magnoliopsida</taxon>
        <taxon>eudicotyledons</taxon>
        <taxon>Gunneridae</taxon>
        <taxon>Pentapetalae</taxon>
        <taxon>asterids</taxon>
        <taxon>lamiids</taxon>
        <taxon>Lamiales</taxon>
        <taxon>Lamiaceae</taxon>
        <taxon>Nepetoideae</taxon>
        <taxon>Mentheae</taxon>
        <taxon>Salviinae</taxon>
        <taxon>Salvia</taxon>
        <taxon>Salvia subgen. Calosphace</taxon>
    </lineage>
</organism>
<proteinExistence type="predicted"/>
<evidence type="ECO:0000256" key="1">
    <source>
        <dbReference type="SAM" id="MobiDB-lite"/>
    </source>
</evidence>
<accession>A0ABD1H0E4</accession>
<gene>
    <name evidence="2" type="ORF">AAHA92_17572</name>
</gene>
<sequence length="187" mass="21079">MMETKEKEKITFFMLQLMLLHLLLLLNATGIRPMAVRFKPGSTIDMTEAAAFHPTKKGLESNTACNVVYKPIAKLVSRTTVSNLSNLVRGNSIASTREDGKDEKTIDGQIVEIVYKGEHKHLKPQPPNHLHQMDTHRLQYMMPLGKRKSDNQLPRSSMAREASSNPQIVVQNHTDSTILLILHSNDK</sequence>
<dbReference type="Proteomes" id="UP001567538">
    <property type="component" value="Unassembled WGS sequence"/>
</dbReference>